<gene>
    <name evidence="1" type="ORF">RF11_07231</name>
</gene>
<evidence type="ECO:0000313" key="1">
    <source>
        <dbReference type="EMBL" id="KII65158.1"/>
    </source>
</evidence>
<accession>A0A0C2J7U3</accession>
<evidence type="ECO:0000313" key="2">
    <source>
        <dbReference type="Proteomes" id="UP000031668"/>
    </source>
</evidence>
<protein>
    <submittedName>
        <fullName evidence="1">Uncharacterized protein</fullName>
    </submittedName>
</protein>
<name>A0A0C2J7U3_THEKT</name>
<dbReference type="Proteomes" id="UP000031668">
    <property type="component" value="Unassembled WGS sequence"/>
</dbReference>
<dbReference type="EMBL" id="JWZT01003977">
    <property type="protein sequence ID" value="KII65158.1"/>
    <property type="molecule type" value="Genomic_DNA"/>
</dbReference>
<organism evidence="1 2">
    <name type="scientific">Thelohanellus kitauei</name>
    <name type="common">Myxosporean</name>
    <dbReference type="NCBI Taxonomy" id="669202"/>
    <lineage>
        <taxon>Eukaryota</taxon>
        <taxon>Metazoa</taxon>
        <taxon>Cnidaria</taxon>
        <taxon>Myxozoa</taxon>
        <taxon>Myxosporea</taxon>
        <taxon>Bivalvulida</taxon>
        <taxon>Platysporina</taxon>
        <taxon>Myxobolidae</taxon>
        <taxon>Thelohanellus</taxon>
    </lineage>
</organism>
<keyword evidence="2" id="KW-1185">Reference proteome</keyword>
<reference evidence="1 2" key="1">
    <citation type="journal article" date="2014" name="Genome Biol. Evol.">
        <title>The genome of the myxosporean Thelohanellus kitauei shows adaptations to nutrient acquisition within its fish host.</title>
        <authorList>
            <person name="Yang Y."/>
            <person name="Xiong J."/>
            <person name="Zhou Z."/>
            <person name="Huo F."/>
            <person name="Miao W."/>
            <person name="Ran C."/>
            <person name="Liu Y."/>
            <person name="Zhang J."/>
            <person name="Feng J."/>
            <person name="Wang M."/>
            <person name="Wang M."/>
            <person name="Wang L."/>
            <person name="Yao B."/>
        </authorList>
    </citation>
    <scope>NUCLEOTIDE SEQUENCE [LARGE SCALE GENOMIC DNA]</scope>
    <source>
        <strain evidence="1">Wuqing</strain>
    </source>
</reference>
<dbReference type="AlphaFoldDB" id="A0A0C2J7U3"/>
<comment type="caution">
    <text evidence="1">The sequence shown here is derived from an EMBL/GenBank/DDBJ whole genome shotgun (WGS) entry which is preliminary data.</text>
</comment>
<proteinExistence type="predicted"/>
<sequence>MTALSVAKPLSNHIWRDVLDPLMFLFSRMRMESFRATRSIRVVDASTGIRENPTESKLPFSNRWKAERVLAYRRVTDLEPCRPSMLARDVNNIQAHALK</sequence>